<protein>
    <recommendedName>
        <fullName evidence="7">Phosphate-specific transport system accessory protein PhoU</fullName>
    </recommendedName>
</protein>
<evidence type="ECO:0000256" key="5">
    <source>
        <dbReference type="ARBA" id="ARBA00022490"/>
    </source>
</evidence>
<dbReference type="InterPro" id="IPR038078">
    <property type="entry name" value="PhoU-like_sf"/>
</dbReference>
<dbReference type="GO" id="GO:0045936">
    <property type="term" value="P:negative regulation of phosphate metabolic process"/>
    <property type="evidence" value="ECO:0007669"/>
    <property type="project" value="InterPro"/>
</dbReference>
<comment type="subcellular location">
    <subcellularLocation>
        <location evidence="1 7">Cytoplasm</location>
    </subcellularLocation>
</comment>
<comment type="function">
    <text evidence="7">Plays a role in the regulation of phosphate uptake.</text>
</comment>
<evidence type="ECO:0000256" key="2">
    <source>
        <dbReference type="ARBA" id="ARBA00008107"/>
    </source>
</evidence>
<dbReference type="EMBL" id="AENN01000006">
    <property type="protein sequence ID" value="EFR31804.1"/>
    <property type="molecule type" value="Genomic_DNA"/>
</dbReference>
<dbReference type="InterPro" id="IPR026022">
    <property type="entry name" value="PhoU_dom"/>
</dbReference>
<dbReference type="PIRSF" id="PIRSF003107">
    <property type="entry name" value="PhoU"/>
    <property type="match status" value="1"/>
</dbReference>
<dbReference type="Pfam" id="PF01895">
    <property type="entry name" value="PhoU"/>
    <property type="match status" value="2"/>
</dbReference>
<dbReference type="FunFam" id="1.20.58.220:FF:000004">
    <property type="entry name" value="Phosphate-specific transport system accessory protein PhoU"/>
    <property type="match status" value="1"/>
</dbReference>
<reference evidence="9 10" key="1">
    <citation type="submission" date="2010-10" db="EMBL/GenBank/DDBJ databases">
        <authorList>
            <person name="Durkin A.S."/>
            <person name="Madupu R."/>
            <person name="Torralba M."/>
            <person name="Gillis M."/>
            <person name="Methe B."/>
            <person name="Sutton G."/>
            <person name="Nelson K.E."/>
        </authorList>
    </citation>
    <scope>NUCLEOTIDE SEQUENCE [LARGE SCALE GENOMIC DNA]</scope>
    <source>
        <strain evidence="9 10">ACS-139-V-Col8</strain>
    </source>
</reference>
<dbReference type="GO" id="GO:0006817">
    <property type="term" value="P:phosphate ion transport"/>
    <property type="evidence" value="ECO:0007669"/>
    <property type="project" value="UniProtKB-KW"/>
</dbReference>
<sequence length="219" mass="25006">MRTLFEEELVDLSNDITRLGNAVVESFHKAIKSFKDADEELGRELISDDLRINYLTNEIEQKAYKIVALQQPVSHDLRRVFAALISSNDFERIADHSVSIARAVIRTEGIENRVDILDEIIFTMQNFVGEMLVEVIEARANYDVEAANRIAAKDKEVDAQLKRLYHEAAKWMQENKEDVARGIQYVGIGTSLERIGDYVTNICERIIYVETGSIIELNN</sequence>
<dbReference type="NCBIfam" id="TIGR02135">
    <property type="entry name" value="phoU_full"/>
    <property type="match status" value="1"/>
</dbReference>
<organism evidence="9 10">
    <name type="scientific">Eremococcus coleocola ACS-139-V-Col8</name>
    <dbReference type="NCBI Taxonomy" id="908337"/>
    <lineage>
        <taxon>Bacteria</taxon>
        <taxon>Bacillati</taxon>
        <taxon>Bacillota</taxon>
        <taxon>Bacilli</taxon>
        <taxon>Lactobacillales</taxon>
        <taxon>Aerococcaceae</taxon>
        <taxon>Eremococcus</taxon>
    </lineage>
</organism>
<dbReference type="PANTHER" id="PTHR42930:SF3">
    <property type="entry name" value="PHOSPHATE-SPECIFIC TRANSPORT SYSTEM ACCESSORY PROTEIN PHOU"/>
    <property type="match status" value="1"/>
</dbReference>
<evidence type="ECO:0000256" key="6">
    <source>
        <dbReference type="ARBA" id="ARBA00022592"/>
    </source>
</evidence>
<evidence type="ECO:0000313" key="10">
    <source>
        <dbReference type="Proteomes" id="UP000005990"/>
    </source>
</evidence>
<feature type="domain" description="PhoU" evidence="8">
    <location>
        <begin position="123"/>
        <end position="206"/>
    </location>
</feature>
<evidence type="ECO:0000313" key="9">
    <source>
        <dbReference type="EMBL" id="EFR31804.1"/>
    </source>
</evidence>
<dbReference type="GO" id="GO:0030643">
    <property type="term" value="P:intracellular phosphate ion homeostasis"/>
    <property type="evidence" value="ECO:0007669"/>
    <property type="project" value="InterPro"/>
</dbReference>
<dbReference type="STRING" id="908337.HMPREF9257_0182"/>
<dbReference type="Gene3D" id="1.20.58.220">
    <property type="entry name" value="Phosphate transport system protein phou homolog 2, domain 2"/>
    <property type="match status" value="1"/>
</dbReference>
<dbReference type="SUPFAM" id="SSF109755">
    <property type="entry name" value="PhoU-like"/>
    <property type="match status" value="1"/>
</dbReference>
<keyword evidence="6 7" id="KW-0592">Phosphate transport</keyword>
<dbReference type="eggNOG" id="COG0704">
    <property type="taxonomic scope" value="Bacteria"/>
</dbReference>
<proteinExistence type="inferred from homology"/>
<dbReference type="OrthoDB" id="9814256at2"/>
<dbReference type="RefSeq" id="WP_006417936.1">
    <property type="nucleotide sequence ID" value="NZ_AENN01000006.1"/>
</dbReference>
<evidence type="ECO:0000256" key="1">
    <source>
        <dbReference type="ARBA" id="ARBA00004496"/>
    </source>
</evidence>
<evidence type="ECO:0000256" key="3">
    <source>
        <dbReference type="ARBA" id="ARBA00011738"/>
    </source>
</evidence>
<dbReference type="PANTHER" id="PTHR42930">
    <property type="entry name" value="PHOSPHATE-SPECIFIC TRANSPORT SYSTEM ACCESSORY PROTEIN PHOU"/>
    <property type="match status" value="1"/>
</dbReference>
<comment type="caution">
    <text evidence="9">The sequence shown here is derived from an EMBL/GenBank/DDBJ whole genome shotgun (WGS) entry which is preliminary data.</text>
</comment>
<keyword evidence="5 7" id="KW-0963">Cytoplasm</keyword>
<accession>E4KMW9</accession>
<evidence type="ECO:0000256" key="7">
    <source>
        <dbReference type="PIRNR" id="PIRNR003107"/>
    </source>
</evidence>
<comment type="subunit">
    <text evidence="3 7">Homodimer.</text>
</comment>
<comment type="similarity">
    <text evidence="2 7">Belongs to the PhoU family.</text>
</comment>
<gene>
    <name evidence="9" type="primary">phoU</name>
    <name evidence="9" type="ORF">HMPREF9257_0182</name>
</gene>
<dbReference type="Proteomes" id="UP000005990">
    <property type="component" value="Unassembled WGS sequence"/>
</dbReference>
<evidence type="ECO:0000256" key="4">
    <source>
        <dbReference type="ARBA" id="ARBA00022448"/>
    </source>
</evidence>
<dbReference type="AlphaFoldDB" id="E4KMW9"/>
<feature type="domain" description="PhoU" evidence="8">
    <location>
        <begin position="16"/>
        <end position="104"/>
    </location>
</feature>
<keyword evidence="10" id="KW-1185">Reference proteome</keyword>
<keyword evidence="4 7" id="KW-0813">Transport</keyword>
<dbReference type="InterPro" id="IPR028366">
    <property type="entry name" value="PhoU"/>
</dbReference>
<name>E4KMW9_9LACT</name>
<dbReference type="GO" id="GO:0005737">
    <property type="term" value="C:cytoplasm"/>
    <property type="evidence" value="ECO:0007669"/>
    <property type="project" value="UniProtKB-SubCell"/>
</dbReference>
<evidence type="ECO:0000259" key="8">
    <source>
        <dbReference type="Pfam" id="PF01895"/>
    </source>
</evidence>